<reference evidence="3" key="1">
    <citation type="journal article" date="2019" name="Int. J. Syst. Evol. Microbiol.">
        <title>The Global Catalogue of Microorganisms (GCM) 10K type strain sequencing project: providing services to taxonomists for standard genome sequencing and annotation.</title>
        <authorList>
            <consortium name="The Broad Institute Genomics Platform"/>
            <consortium name="The Broad Institute Genome Sequencing Center for Infectious Disease"/>
            <person name="Wu L."/>
            <person name="Ma J."/>
        </authorList>
    </citation>
    <scope>NUCLEOTIDE SEQUENCE [LARGE SCALE GENOMIC DNA]</scope>
    <source>
        <strain evidence="3">CGMCC 1.12479</strain>
    </source>
</reference>
<evidence type="ECO:0000313" key="2">
    <source>
        <dbReference type="EMBL" id="GGC42093.1"/>
    </source>
</evidence>
<dbReference type="Proteomes" id="UP000635885">
    <property type="component" value="Unassembled WGS sequence"/>
</dbReference>
<keyword evidence="1" id="KW-0472">Membrane</keyword>
<dbReference type="RefSeq" id="WP_188442541.1">
    <property type="nucleotide sequence ID" value="NZ_BMFD01000006.1"/>
</dbReference>
<feature type="transmembrane region" description="Helical" evidence="1">
    <location>
        <begin position="12"/>
        <end position="33"/>
    </location>
</feature>
<organism evidence="2 3">
    <name type="scientific">Belliella aquatica</name>
    <dbReference type="NCBI Taxonomy" id="1323734"/>
    <lineage>
        <taxon>Bacteria</taxon>
        <taxon>Pseudomonadati</taxon>
        <taxon>Bacteroidota</taxon>
        <taxon>Cytophagia</taxon>
        <taxon>Cytophagales</taxon>
        <taxon>Cyclobacteriaceae</taxon>
        <taxon>Belliella</taxon>
    </lineage>
</organism>
<evidence type="ECO:0000313" key="3">
    <source>
        <dbReference type="Proteomes" id="UP000635885"/>
    </source>
</evidence>
<sequence length="135" mass="16392">MKRIKFDNLQFNWFFISTIVVSFLCVLFGFFEIFEFENTKINRRISALGYLLMTIYFSRMFWFKNYVQWNKKGVVIRIKPFWGKSIAFDDIKSSKLEANMLTIYKYDGNIYIFDLSDIDENDSKRLNEIINEYRC</sequence>
<name>A0ABQ1MK81_9BACT</name>
<protein>
    <recommendedName>
        <fullName evidence="4">PH domain-containing protein</fullName>
    </recommendedName>
</protein>
<comment type="caution">
    <text evidence="2">The sequence shown here is derived from an EMBL/GenBank/DDBJ whole genome shotgun (WGS) entry which is preliminary data.</text>
</comment>
<evidence type="ECO:0008006" key="4">
    <source>
        <dbReference type="Google" id="ProtNLM"/>
    </source>
</evidence>
<keyword evidence="3" id="KW-1185">Reference proteome</keyword>
<evidence type="ECO:0000256" key="1">
    <source>
        <dbReference type="SAM" id="Phobius"/>
    </source>
</evidence>
<keyword evidence="1" id="KW-0812">Transmembrane</keyword>
<feature type="transmembrane region" description="Helical" evidence="1">
    <location>
        <begin position="45"/>
        <end position="62"/>
    </location>
</feature>
<accession>A0ABQ1MK81</accession>
<proteinExistence type="predicted"/>
<dbReference type="EMBL" id="BMFD01000006">
    <property type="protein sequence ID" value="GGC42093.1"/>
    <property type="molecule type" value="Genomic_DNA"/>
</dbReference>
<keyword evidence="1" id="KW-1133">Transmembrane helix</keyword>
<gene>
    <name evidence="2" type="ORF">GCM10010993_20820</name>
</gene>